<feature type="domain" description="3-hydroxyacyl-CoA dehydrogenase NAD binding" evidence="9">
    <location>
        <begin position="3"/>
        <end position="178"/>
    </location>
</feature>
<dbReference type="UniPathway" id="UPA00117"/>
<dbReference type="AlphaFoldDB" id="A0A506U0V5"/>
<evidence type="ECO:0000256" key="3">
    <source>
        <dbReference type="ARBA" id="ARBA00011738"/>
    </source>
</evidence>
<organism evidence="10 11">
    <name type="scientific">Pararhizobium mangrovi</name>
    <dbReference type="NCBI Taxonomy" id="2590452"/>
    <lineage>
        <taxon>Bacteria</taxon>
        <taxon>Pseudomonadati</taxon>
        <taxon>Pseudomonadota</taxon>
        <taxon>Alphaproteobacteria</taxon>
        <taxon>Hyphomicrobiales</taxon>
        <taxon>Rhizobiaceae</taxon>
        <taxon>Rhizobium/Agrobacterium group</taxon>
        <taxon>Pararhizobium</taxon>
    </lineage>
</organism>
<dbReference type="GO" id="GO:0047728">
    <property type="term" value="F:carnitine 3-dehydrogenase activity"/>
    <property type="evidence" value="ECO:0007669"/>
    <property type="project" value="UniProtKB-UniRule"/>
</dbReference>
<dbReference type="Gene3D" id="3.10.129.10">
    <property type="entry name" value="Hotdog Thioesterase"/>
    <property type="match status" value="1"/>
</dbReference>
<dbReference type="SUPFAM" id="SSF54637">
    <property type="entry name" value="Thioesterase/thiol ester dehydrase-isomerase"/>
    <property type="match status" value="1"/>
</dbReference>
<dbReference type="EC" id="1.1.1.108" evidence="7"/>
<feature type="binding site" evidence="7">
    <location>
        <begin position="8"/>
        <end position="13"/>
    </location>
    <ligand>
        <name>NAD(+)</name>
        <dbReference type="ChEBI" id="CHEBI:57540"/>
    </ligand>
</feature>
<dbReference type="SUPFAM" id="SSF48179">
    <property type="entry name" value="6-phosphogluconate dehydrogenase C-terminal domain-like"/>
    <property type="match status" value="1"/>
</dbReference>
<keyword evidence="6 7" id="KW-0520">NAD</keyword>
<dbReference type="InterPro" id="IPR026578">
    <property type="entry name" value="L-carnitine_dehydrogenase"/>
</dbReference>
<dbReference type="NCBIfam" id="NF005716">
    <property type="entry name" value="PRK07531.1"/>
    <property type="match status" value="1"/>
</dbReference>
<evidence type="ECO:0000256" key="4">
    <source>
        <dbReference type="ARBA" id="ARBA00022490"/>
    </source>
</evidence>
<evidence type="ECO:0000259" key="8">
    <source>
        <dbReference type="Pfam" id="PF00725"/>
    </source>
</evidence>
<evidence type="ECO:0000313" key="10">
    <source>
        <dbReference type="EMBL" id="TPW27982.1"/>
    </source>
</evidence>
<dbReference type="OrthoDB" id="9803287at2"/>
<comment type="pathway">
    <text evidence="2 7">Amine and polyamine metabolism; carnitine metabolism.</text>
</comment>
<comment type="subcellular location">
    <subcellularLocation>
        <location evidence="1 7">Cytoplasm</location>
    </subcellularLocation>
</comment>
<dbReference type="HAMAP" id="MF_02129">
    <property type="entry name" value="L_carnitine_dehydrog"/>
    <property type="match status" value="1"/>
</dbReference>
<evidence type="ECO:0000313" key="11">
    <source>
        <dbReference type="Proteomes" id="UP000320314"/>
    </source>
</evidence>
<dbReference type="EMBL" id="VHLH01000018">
    <property type="protein sequence ID" value="TPW27982.1"/>
    <property type="molecule type" value="Genomic_DNA"/>
</dbReference>
<evidence type="ECO:0000256" key="5">
    <source>
        <dbReference type="ARBA" id="ARBA00023002"/>
    </source>
</evidence>
<dbReference type="PANTHER" id="PTHR48075:SF5">
    <property type="entry name" value="3-HYDROXYBUTYRYL-COA DEHYDROGENASE"/>
    <property type="match status" value="1"/>
</dbReference>
<dbReference type="GO" id="GO:0005737">
    <property type="term" value="C:cytoplasm"/>
    <property type="evidence" value="ECO:0007669"/>
    <property type="project" value="UniProtKB-SubCell"/>
</dbReference>
<reference evidence="10 11" key="1">
    <citation type="submission" date="2019-06" db="EMBL/GenBank/DDBJ databases">
        <authorList>
            <person name="Li M."/>
        </authorList>
    </citation>
    <scope>NUCLEOTIDE SEQUENCE [LARGE SCALE GENOMIC DNA]</scope>
    <source>
        <strain evidence="10 11">BGMRC6574</strain>
    </source>
</reference>
<dbReference type="GO" id="GO:0070403">
    <property type="term" value="F:NAD+ binding"/>
    <property type="evidence" value="ECO:0007669"/>
    <property type="project" value="InterPro"/>
</dbReference>
<keyword evidence="5 7" id="KW-0560">Oxidoreductase</keyword>
<protein>
    <recommendedName>
        <fullName evidence="7">L-carnitine dehydrogenase</fullName>
        <shortName evidence="7">CDH</shortName>
        <shortName evidence="7">L-CDH</shortName>
        <ecNumber evidence="7">1.1.1.108</ecNumber>
    </recommendedName>
</protein>
<keyword evidence="4 7" id="KW-0963">Cytoplasm</keyword>
<evidence type="ECO:0000256" key="7">
    <source>
        <dbReference type="HAMAP-Rule" id="MF_02129"/>
    </source>
</evidence>
<dbReference type="Gene3D" id="1.10.1040.10">
    <property type="entry name" value="N-(1-d-carboxylethyl)-l-norvaline Dehydrogenase, domain 2"/>
    <property type="match status" value="1"/>
</dbReference>
<feature type="domain" description="3-hydroxyacyl-CoA dehydrogenase C-terminal" evidence="8">
    <location>
        <begin position="183"/>
        <end position="250"/>
    </location>
</feature>
<dbReference type="Pfam" id="PF13279">
    <property type="entry name" value="4HBT_2"/>
    <property type="match status" value="1"/>
</dbReference>
<dbReference type="InterPro" id="IPR013328">
    <property type="entry name" value="6PGD_dom2"/>
</dbReference>
<comment type="similarity">
    <text evidence="7">Belongs to the 3-hydroxyacyl-CoA dehydrogenase family. L-carnitine dehydrogenase subfamily.</text>
</comment>
<dbReference type="InterPro" id="IPR008927">
    <property type="entry name" value="6-PGluconate_DH-like_C_sf"/>
</dbReference>
<name>A0A506U0V5_9HYPH</name>
<dbReference type="Gene3D" id="3.40.50.720">
    <property type="entry name" value="NAD(P)-binding Rossmann-like Domain"/>
    <property type="match status" value="1"/>
</dbReference>
<dbReference type="InterPro" id="IPR036291">
    <property type="entry name" value="NAD(P)-bd_dom_sf"/>
</dbReference>
<proteinExistence type="inferred from homology"/>
<sequence>MTKAACIGGGVIGAGWIARLAYNGIDVAVYDPAPDARAKIDAVLENAWHAFSRLTMAPAPKAGAITYADSVAEAVSDAGWIVESVPERLDIKQAVYAEMEAGAPADAVIASSTSGILPTNLQAKMENPERLIVAHPFNPVYLLPLVEIVGGEKTSGETIAKAEAFLPELGMKPLTIRKEIDAFIADRLLESVWREALWLVRDGVATTEEIDDAIRYGFGLRWAQMGLFETYRIAGGEAGMRHFLDQFGPTLSWPWTRLMDVPEYNDELVDLIAGQSDEQSGRHSIRELERIRDDNLVAIMQALKVNDWGAGETLGAYEKRLFDAGAQKPSEIDRTKPVPTLDRTVPADWTDYNNHMNEARYLQCFADASDAFLRMVGVDADYVAKGGSYFTVETHIRHLAEVAALQPIRCETQVLEAKGKKLRLFHTLYHGDGTLLATGEHMLLHVDMATRSASEPAEAIAAELAKFADAHASLSMPEGAGRAIGQPRKG</sequence>
<accession>A0A506U0V5</accession>
<evidence type="ECO:0000256" key="1">
    <source>
        <dbReference type="ARBA" id="ARBA00004496"/>
    </source>
</evidence>
<comment type="function">
    <text evidence="7">Catalyzes the NAD(+)-dependent oxidation of L-carnitine to 3-dehydrocarnitine.</text>
</comment>
<evidence type="ECO:0000259" key="9">
    <source>
        <dbReference type="Pfam" id="PF02737"/>
    </source>
</evidence>
<keyword evidence="11" id="KW-1185">Reference proteome</keyword>
<evidence type="ECO:0000256" key="2">
    <source>
        <dbReference type="ARBA" id="ARBA00004855"/>
    </source>
</evidence>
<dbReference type="SUPFAM" id="SSF51735">
    <property type="entry name" value="NAD(P)-binding Rossmann-fold domains"/>
    <property type="match status" value="1"/>
</dbReference>
<gene>
    <name evidence="10" type="ORF">FJU11_10390</name>
</gene>
<dbReference type="Pfam" id="PF00725">
    <property type="entry name" value="3HCDH"/>
    <property type="match status" value="1"/>
</dbReference>
<dbReference type="Pfam" id="PF02737">
    <property type="entry name" value="3HCDH_N"/>
    <property type="match status" value="1"/>
</dbReference>
<comment type="caution">
    <text evidence="10">The sequence shown here is derived from an EMBL/GenBank/DDBJ whole genome shotgun (WGS) entry which is preliminary data.</text>
</comment>
<dbReference type="Proteomes" id="UP000320314">
    <property type="component" value="Unassembled WGS sequence"/>
</dbReference>
<comment type="catalytic activity">
    <reaction evidence="7">
        <text>carnitine + NAD(+) = 3-dehydrocarnitine + NADH + H(+)</text>
        <dbReference type="Rhea" id="RHEA:19265"/>
        <dbReference type="ChEBI" id="CHEBI:15378"/>
        <dbReference type="ChEBI" id="CHEBI:17126"/>
        <dbReference type="ChEBI" id="CHEBI:57540"/>
        <dbReference type="ChEBI" id="CHEBI:57885"/>
        <dbReference type="ChEBI" id="CHEBI:57945"/>
        <dbReference type="EC" id="1.1.1.108"/>
    </reaction>
</comment>
<comment type="subunit">
    <text evidence="3 7">Homodimer.</text>
</comment>
<evidence type="ECO:0000256" key="6">
    <source>
        <dbReference type="ARBA" id="ARBA00023027"/>
    </source>
</evidence>
<dbReference type="CDD" id="cd00586">
    <property type="entry name" value="4HBT"/>
    <property type="match status" value="1"/>
</dbReference>
<dbReference type="InterPro" id="IPR006108">
    <property type="entry name" value="3HC_DH_C"/>
</dbReference>
<dbReference type="InterPro" id="IPR029069">
    <property type="entry name" value="HotDog_dom_sf"/>
</dbReference>
<dbReference type="GO" id="GO:0009437">
    <property type="term" value="P:carnitine metabolic process"/>
    <property type="evidence" value="ECO:0007669"/>
    <property type="project" value="UniProtKB-UniRule"/>
</dbReference>
<dbReference type="PANTHER" id="PTHR48075">
    <property type="entry name" value="3-HYDROXYACYL-COA DEHYDROGENASE FAMILY PROTEIN"/>
    <property type="match status" value="1"/>
</dbReference>
<dbReference type="InterPro" id="IPR006176">
    <property type="entry name" value="3-OHacyl-CoA_DH_NAD-bd"/>
</dbReference>
<dbReference type="GO" id="GO:0006631">
    <property type="term" value="P:fatty acid metabolic process"/>
    <property type="evidence" value="ECO:0007669"/>
    <property type="project" value="InterPro"/>
</dbReference>